<dbReference type="PANTHER" id="PTHR47814:SF1">
    <property type="entry name" value="PEPTIDYL-TRNA HYDROLASE ARFB"/>
    <property type="match status" value="1"/>
</dbReference>
<evidence type="ECO:0000313" key="6">
    <source>
        <dbReference type="Proteomes" id="UP000650994"/>
    </source>
</evidence>
<gene>
    <name evidence="3" type="ORF">GCM10010984_24250</name>
    <name evidence="4" type="ORF">SAMN05443634_11224</name>
</gene>
<feature type="compositionally biased region" description="Basic and acidic residues" evidence="1">
    <location>
        <begin position="111"/>
        <end position="130"/>
    </location>
</feature>
<dbReference type="GO" id="GO:0004045">
    <property type="term" value="F:peptidyl-tRNA hydrolase activity"/>
    <property type="evidence" value="ECO:0007669"/>
    <property type="project" value="TreeGrafter"/>
</dbReference>
<dbReference type="GO" id="GO:0043022">
    <property type="term" value="F:ribosome binding"/>
    <property type="evidence" value="ECO:0007669"/>
    <property type="project" value="TreeGrafter"/>
</dbReference>
<reference evidence="3" key="1">
    <citation type="journal article" date="2014" name="Int. J. Syst. Evol. Microbiol.">
        <title>Complete genome of a new Firmicutes species belonging to the dominant human colonic microbiota ('Ruminococcus bicirculans') reveals two chromosomes and a selective capacity to utilize plant glucans.</title>
        <authorList>
            <consortium name="NISC Comparative Sequencing Program"/>
            <person name="Wegmann U."/>
            <person name="Louis P."/>
            <person name="Goesmann A."/>
            <person name="Henrissat B."/>
            <person name="Duncan S.H."/>
            <person name="Flint H.J."/>
        </authorList>
    </citation>
    <scope>NUCLEOTIDE SEQUENCE</scope>
    <source>
        <strain evidence="3">CGMCC 1.12707</strain>
    </source>
</reference>
<dbReference type="GO" id="GO:0072344">
    <property type="term" value="P:rescue of stalled ribosome"/>
    <property type="evidence" value="ECO:0007669"/>
    <property type="project" value="TreeGrafter"/>
</dbReference>
<evidence type="ECO:0000313" key="3">
    <source>
        <dbReference type="EMBL" id="GGF06119.1"/>
    </source>
</evidence>
<reference evidence="6" key="4">
    <citation type="journal article" date="2019" name="Int. J. Syst. Evol. Microbiol.">
        <title>The Global Catalogue of Microorganisms (GCM) 10K type strain sequencing project: providing services to taxonomists for standard genome sequencing and annotation.</title>
        <authorList>
            <consortium name="The Broad Institute Genomics Platform"/>
            <consortium name="The Broad Institute Genome Sequencing Center for Infectious Disease"/>
            <person name="Wu L."/>
            <person name="Ma J."/>
        </authorList>
    </citation>
    <scope>NUCLEOTIDE SEQUENCE [LARGE SCALE GENOMIC DNA]</scope>
    <source>
        <strain evidence="6">CGMCC 1.12707</strain>
    </source>
</reference>
<dbReference type="PANTHER" id="PTHR47814">
    <property type="entry name" value="PEPTIDYL-TRNA HYDROLASE ARFB"/>
    <property type="match status" value="1"/>
</dbReference>
<evidence type="ECO:0000259" key="2">
    <source>
        <dbReference type="Pfam" id="PF00472"/>
    </source>
</evidence>
<evidence type="ECO:0000313" key="4">
    <source>
        <dbReference type="EMBL" id="SHL60097.1"/>
    </source>
</evidence>
<dbReference type="Proteomes" id="UP000650994">
    <property type="component" value="Unassembled WGS sequence"/>
</dbReference>
<dbReference type="STRING" id="1434701.SAMN05443634_11224"/>
<dbReference type="EMBL" id="BMFL01000016">
    <property type="protein sequence ID" value="GGF06119.1"/>
    <property type="molecule type" value="Genomic_DNA"/>
</dbReference>
<reference evidence="3" key="5">
    <citation type="submission" date="2024-05" db="EMBL/GenBank/DDBJ databases">
        <authorList>
            <person name="Sun Q."/>
            <person name="Zhou Y."/>
        </authorList>
    </citation>
    <scope>NUCLEOTIDE SEQUENCE</scope>
    <source>
        <strain evidence="3">CGMCC 1.12707</strain>
    </source>
</reference>
<dbReference type="SUPFAM" id="SSF110916">
    <property type="entry name" value="Peptidyl-tRNA hydrolase domain-like"/>
    <property type="match status" value="1"/>
</dbReference>
<dbReference type="NCBIfam" id="NF006718">
    <property type="entry name" value="PRK09256.1"/>
    <property type="match status" value="1"/>
</dbReference>
<keyword evidence="6" id="KW-1185">Reference proteome</keyword>
<reference evidence="4" key="2">
    <citation type="submission" date="2016-11" db="EMBL/GenBank/DDBJ databases">
        <authorList>
            <person name="Jaros S."/>
            <person name="Januszkiewicz K."/>
            <person name="Wedrychowicz H."/>
        </authorList>
    </citation>
    <scope>NUCLEOTIDE SEQUENCE [LARGE SCALE GENOMIC DNA]</scope>
    <source>
        <strain evidence="4">DSM 27989</strain>
    </source>
</reference>
<feature type="region of interest" description="Disordered" evidence="1">
    <location>
        <begin position="1"/>
        <end position="24"/>
    </location>
</feature>
<evidence type="ECO:0000313" key="5">
    <source>
        <dbReference type="Proteomes" id="UP000184120"/>
    </source>
</evidence>
<dbReference type="RefSeq" id="WP_072933734.1">
    <property type="nucleotide sequence ID" value="NZ_BMFL01000016.1"/>
</dbReference>
<protein>
    <submittedName>
        <fullName evidence="3">Aminoacyl-tRNA hydrolase</fullName>
    </submittedName>
    <submittedName>
        <fullName evidence="4">Ribosome-associated protein</fullName>
    </submittedName>
</protein>
<dbReference type="Gene3D" id="3.30.160.20">
    <property type="match status" value="1"/>
</dbReference>
<organism evidence="4 5">
    <name type="scientific">Chishuiella changwenlii</name>
    <dbReference type="NCBI Taxonomy" id="1434701"/>
    <lineage>
        <taxon>Bacteria</taxon>
        <taxon>Pseudomonadati</taxon>
        <taxon>Bacteroidota</taxon>
        <taxon>Flavobacteriia</taxon>
        <taxon>Flavobacteriales</taxon>
        <taxon>Weeksellaceae</taxon>
        <taxon>Chishuiella</taxon>
    </lineage>
</organism>
<name>A0A1M7BYT5_9FLAO</name>
<dbReference type="InterPro" id="IPR000352">
    <property type="entry name" value="Pep_chain_release_fac_I"/>
</dbReference>
<proteinExistence type="predicted"/>
<keyword evidence="3" id="KW-0378">Hydrolase</keyword>
<evidence type="ECO:0000256" key="1">
    <source>
        <dbReference type="SAM" id="MobiDB-lite"/>
    </source>
</evidence>
<dbReference type="Proteomes" id="UP000184120">
    <property type="component" value="Unassembled WGS sequence"/>
</dbReference>
<feature type="domain" description="Prokaryotic-type class I peptide chain release factors" evidence="2">
    <location>
        <begin position="6"/>
        <end position="126"/>
    </location>
</feature>
<dbReference type="AlphaFoldDB" id="A0A1M7BYT5"/>
<dbReference type="GO" id="GO:0003747">
    <property type="term" value="F:translation release factor activity"/>
    <property type="evidence" value="ECO:0007669"/>
    <property type="project" value="InterPro"/>
</dbReference>
<sequence>MKNFSSEISYKTARSSGAGGQNVNKVETMVTAKWHIGNSMFFTEEEKEILFVKLKNKINTEGFLQVSSQESRSQLDNKENATTKILELVKKALIIPKKRKATKPSKASKMRRLDDKKQQSEKKENRNFRI</sequence>
<accession>A0A1M7BYT5</accession>
<dbReference type="EMBL" id="FRBH01000012">
    <property type="protein sequence ID" value="SHL60097.1"/>
    <property type="molecule type" value="Genomic_DNA"/>
</dbReference>
<dbReference type="OrthoDB" id="9815709at2"/>
<reference evidence="5" key="3">
    <citation type="submission" date="2016-11" db="EMBL/GenBank/DDBJ databases">
        <authorList>
            <person name="Varghese N."/>
            <person name="Submissions S."/>
        </authorList>
    </citation>
    <scope>NUCLEOTIDE SEQUENCE [LARGE SCALE GENOMIC DNA]</scope>
    <source>
        <strain evidence="5">DSM 27989</strain>
    </source>
</reference>
<feature type="compositionally biased region" description="Basic residues" evidence="1">
    <location>
        <begin position="97"/>
        <end position="110"/>
    </location>
</feature>
<dbReference type="Pfam" id="PF00472">
    <property type="entry name" value="RF-1"/>
    <property type="match status" value="1"/>
</dbReference>
<feature type="region of interest" description="Disordered" evidence="1">
    <location>
        <begin position="97"/>
        <end position="130"/>
    </location>
</feature>